<reference evidence="3 4" key="1">
    <citation type="submission" date="2020-08" db="EMBL/GenBank/DDBJ databases">
        <title>Genomic Encyclopedia of Type Strains, Phase IV (KMG-V): Genome sequencing to study the core and pangenomes of soil and plant-associated prokaryotes.</title>
        <authorList>
            <person name="Whitman W."/>
        </authorList>
    </citation>
    <scope>NUCLEOTIDE SEQUENCE [LARGE SCALE GENOMIC DNA]</scope>
    <source>
        <strain evidence="3 4">MP601</strain>
    </source>
</reference>
<dbReference type="RefSeq" id="WP_183589830.1">
    <property type="nucleotide sequence ID" value="NZ_JACHCA010000022.1"/>
</dbReference>
<dbReference type="PANTHER" id="PTHR48081:SF6">
    <property type="entry name" value="PEPTIDASE S9 PROLYL OLIGOPEPTIDASE CATALYTIC DOMAIN-CONTAINING PROTEIN"/>
    <property type="match status" value="1"/>
</dbReference>
<dbReference type="Proteomes" id="UP000548326">
    <property type="component" value="Unassembled WGS sequence"/>
</dbReference>
<dbReference type="InterPro" id="IPR029058">
    <property type="entry name" value="AB_hydrolase_fold"/>
</dbReference>
<proteinExistence type="predicted"/>
<evidence type="ECO:0000313" key="4">
    <source>
        <dbReference type="Proteomes" id="UP000548326"/>
    </source>
</evidence>
<dbReference type="GO" id="GO:0016787">
    <property type="term" value="F:hydrolase activity"/>
    <property type="evidence" value="ECO:0007669"/>
    <property type="project" value="UniProtKB-KW"/>
</dbReference>
<protein>
    <submittedName>
        <fullName evidence="3">Acetyl esterase/lipase</fullName>
    </submittedName>
</protein>
<gene>
    <name evidence="3" type="ORF">HDF22_005454</name>
</gene>
<dbReference type="InterPro" id="IPR050300">
    <property type="entry name" value="GDXG_lipolytic_enzyme"/>
</dbReference>
<name>A0A841JJE8_9SPHI</name>
<accession>A0A841JJE8</accession>
<comment type="caution">
    <text evidence="3">The sequence shown here is derived from an EMBL/GenBank/DDBJ whole genome shotgun (WGS) entry which is preliminary data.</text>
</comment>
<dbReference type="AlphaFoldDB" id="A0A841JJE8"/>
<dbReference type="InterPro" id="IPR049492">
    <property type="entry name" value="BD-FAE-like_dom"/>
</dbReference>
<dbReference type="PANTHER" id="PTHR48081">
    <property type="entry name" value="AB HYDROLASE SUPERFAMILY PROTEIN C4A8.06C"/>
    <property type="match status" value="1"/>
</dbReference>
<evidence type="ECO:0000259" key="2">
    <source>
        <dbReference type="Pfam" id="PF20434"/>
    </source>
</evidence>
<keyword evidence="1" id="KW-0378">Hydrolase</keyword>
<organism evidence="3 4">
    <name type="scientific">Mucilaginibacter lappiensis</name>
    <dbReference type="NCBI Taxonomy" id="354630"/>
    <lineage>
        <taxon>Bacteria</taxon>
        <taxon>Pseudomonadati</taxon>
        <taxon>Bacteroidota</taxon>
        <taxon>Sphingobacteriia</taxon>
        <taxon>Sphingobacteriales</taxon>
        <taxon>Sphingobacteriaceae</taxon>
        <taxon>Mucilaginibacter</taxon>
    </lineage>
</organism>
<feature type="domain" description="BD-FAE-like" evidence="2">
    <location>
        <begin position="79"/>
        <end position="270"/>
    </location>
</feature>
<evidence type="ECO:0000256" key="1">
    <source>
        <dbReference type="ARBA" id="ARBA00022801"/>
    </source>
</evidence>
<dbReference type="SUPFAM" id="SSF53474">
    <property type="entry name" value="alpha/beta-Hydrolases"/>
    <property type="match status" value="1"/>
</dbReference>
<dbReference type="EMBL" id="JACHCA010000022">
    <property type="protein sequence ID" value="MBB6131303.1"/>
    <property type="molecule type" value="Genomic_DNA"/>
</dbReference>
<dbReference type="Pfam" id="PF20434">
    <property type="entry name" value="BD-FAE"/>
    <property type="match status" value="1"/>
</dbReference>
<evidence type="ECO:0000313" key="3">
    <source>
        <dbReference type="EMBL" id="MBB6131303.1"/>
    </source>
</evidence>
<dbReference type="Gene3D" id="3.40.50.1820">
    <property type="entry name" value="alpha/beta hydrolase"/>
    <property type="match status" value="1"/>
</dbReference>
<sequence>MNLHIKSNISPLISALAVVLFLFNSNITIAQSTTQLEEIPLWRGTPPDGPGPQGAENISAKGSYTNISAPKLIVHRPDHPNGIAMLVISVGGYAHIEAGQESTPAANWLQSEGITAFELIYRLPGEGWTNANVPFEDGQRAMRIIRSLSKKYGYDTHRIGIMGFSAGGHLAGMTATTFDEQFYPPVDDIDRISARPDFAALLYPVITMLPPYDHTHSEKEIIGKRPDKEAQKRYSVQLHVHEHTPPAFLAQAEDDPISNVENSRLMYAALQNHQIPAEIHLFPTGGHGWGMGAPGSPEQEWPKYFKAWLKKMNIYR</sequence>